<feature type="region of interest" description="Disordered" evidence="1">
    <location>
        <begin position="26"/>
        <end position="62"/>
    </location>
</feature>
<evidence type="ECO:0000313" key="3">
    <source>
        <dbReference type="EMBL" id="OUY07804.1"/>
    </source>
</evidence>
<evidence type="ECO:0000256" key="1">
    <source>
        <dbReference type="SAM" id="MobiDB-lite"/>
    </source>
</evidence>
<feature type="signal peptide" evidence="2">
    <location>
        <begin position="1"/>
        <end position="22"/>
    </location>
</feature>
<protein>
    <recommendedName>
        <fullName evidence="5">Lipoprotein</fullName>
    </recommendedName>
</protein>
<dbReference type="OrthoDB" id="6692751at2"/>
<proteinExistence type="predicted"/>
<name>A0A1Z9Z025_9GAMM</name>
<evidence type="ECO:0000313" key="4">
    <source>
        <dbReference type="Proteomes" id="UP000196536"/>
    </source>
</evidence>
<dbReference type="EMBL" id="NEXX01000002">
    <property type="protein sequence ID" value="OUY07804.1"/>
    <property type="molecule type" value="Genomic_DNA"/>
</dbReference>
<feature type="compositionally biased region" description="Low complexity" evidence="1">
    <location>
        <begin position="28"/>
        <end position="62"/>
    </location>
</feature>
<comment type="caution">
    <text evidence="3">The sequence shown here is derived from an EMBL/GenBank/DDBJ whole genome shotgun (WGS) entry which is preliminary data.</text>
</comment>
<dbReference type="PROSITE" id="PS51257">
    <property type="entry name" value="PROKAR_LIPOPROTEIN"/>
    <property type="match status" value="1"/>
</dbReference>
<evidence type="ECO:0000256" key="2">
    <source>
        <dbReference type="SAM" id="SignalP"/>
    </source>
</evidence>
<dbReference type="AlphaFoldDB" id="A0A1Z9Z025"/>
<gene>
    <name evidence="3" type="ORF">CAP51_08765</name>
</gene>
<reference evidence="3 4" key="1">
    <citation type="submission" date="2017-05" db="EMBL/GenBank/DDBJ databases">
        <title>Acinetobacter populi ANC 5415 (= PBJ7), whole genome shotgun sequencing project.</title>
        <authorList>
            <person name="Nemec A."/>
            <person name="Radolfova-Krizova L."/>
        </authorList>
    </citation>
    <scope>NUCLEOTIDE SEQUENCE [LARGE SCALE GENOMIC DNA]</scope>
    <source>
        <strain evidence="3 4">PBJ7</strain>
    </source>
</reference>
<accession>A0A1Z9Z025</accession>
<keyword evidence="4" id="KW-1185">Reference proteome</keyword>
<feature type="chain" id="PRO_5011990015" description="Lipoprotein" evidence="2">
    <location>
        <begin position="23"/>
        <end position="347"/>
    </location>
</feature>
<sequence length="347" mass="38768">MINKTALKTLSFSIITALMLSACGGSGSNNSNDSTSTNTENTDNSNNSSGNNNSNTNTGGSTDSEITNALSFPFSEFDIQPAYVGKKYIYSILENQWFLANSLLSSKADTIFQQIGALPVTWWGEYEYILTKDKLYQAKDGLHSYSVIKNSNPTLTLSYGNSDQDLTQTITYKTIDLSNKKVVTPEVINELFYTFDDSTLNDSGFIKLKQDFSQLGNTFADKAICYQYLTHKFSQDTLSFDGDSTVGQTYNQWIEKQKNADSNIVEEKWATYNVAYLADAKGNYQYGYQDIVVEINGTLYYAELDTPELYEYEEDYDAQEFKAGICSSYNESAAQTLKTAIQSLPKN</sequence>
<dbReference type="Proteomes" id="UP000196536">
    <property type="component" value="Unassembled WGS sequence"/>
</dbReference>
<keyword evidence="2" id="KW-0732">Signal</keyword>
<organism evidence="3 4">
    <name type="scientific">Acinetobacter populi</name>
    <dbReference type="NCBI Taxonomy" id="1582270"/>
    <lineage>
        <taxon>Bacteria</taxon>
        <taxon>Pseudomonadati</taxon>
        <taxon>Pseudomonadota</taxon>
        <taxon>Gammaproteobacteria</taxon>
        <taxon>Moraxellales</taxon>
        <taxon>Moraxellaceae</taxon>
        <taxon>Acinetobacter</taxon>
    </lineage>
</organism>
<evidence type="ECO:0008006" key="5">
    <source>
        <dbReference type="Google" id="ProtNLM"/>
    </source>
</evidence>
<dbReference type="RefSeq" id="WP_087620348.1">
    <property type="nucleotide sequence ID" value="NZ_NEXX01000002.1"/>
</dbReference>